<keyword evidence="3" id="KW-1185">Reference proteome</keyword>
<dbReference type="EMBL" id="BAUU01000011">
    <property type="protein sequence ID" value="GAE30490.1"/>
    <property type="molecule type" value="Genomic_DNA"/>
</dbReference>
<dbReference type="PROSITE" id="PS51186">
    <property type="entry name" value="GNAT"/>
    <property type="match status" value="1"/>
</dbReference>
<evidence type="ECO:0000313" key="3">
    <source>
        <dbReference type="Proteomes" id="UP000018895"/>
    </source>
</evidence>
<dbReference type="Pfam" id="PF12746">
    <property type="entry name" value="GNAT_acetyltran"/>
    <property type="match status" value="1"/>
</dbReference>
<keyword evidence="2" id="KW-0808">Transferase</keyword>
<sequence length="270" mass="31119">MITELSKQDYHKCKRLLHKKSLKESLAIINGMNPGRIFVDDELTPTTAIVWLGNNDGFIFIGDANNKPFLSELNFFIDDIIIPEAKNVHLDCFEAISDHAAWNQSIEEVLGHRQLESWNQRVYKIDPNLFQGKVAPTLPNDYHVVMLNEHASLEADDYVTATILEFWTSFDHFFANGFGYIVTHHNQTVSICLSTYVADHIHCVSIKTDEAYREKKLAQAVAYHYVQHSLNHNLIPYWDCMEENKPSIAIVEKLGFEQVLQYKGYFFSFS</sequence>
<comment type="caution">
    <text evidence="2">The sequence shown here is derived from an EMBL/GenBank/DDBJ whole genome shotgun (WGS) entry which is preliminary data.</text>
</comment>
<gene>
    <name evidence="2" type="ORF">JCM9152_1898</name>
</gene>
<dbReference type="InterPro" id="IPR042573">
    <property type="entry name" value="GNAT_acetyltra_N"/>
</dbReference>
<name>W4QEJ0_9BACI</name>
<proteinExistence type="predicted"/>
<dbReference type="GO" id="GO:0016747">
    <property type="term" value="F:acyltransferase activity, transferring groups other than amino-acyl groups"/>
    <property type="evidence" value="ECO:0007669"/>
    <property type="project" value="InterPro"/>
</dbReference>
<feature type="domain" description="N-acetyltransferase" evidence="1">
    <location>
        <begin position="132"/>
        <end position="270"/>
    </location>
</feature>
<dbReference type="Proteomes" id="UP000018895">
    <property type="component" value="Unassembled WGS sequence"/>
</dbReference>
<dbReference type="Gene3D" id="3.40.630.110">
    <property type="entry name" value="GNAT acetyltransferase-like"/>
    <property type="match status" value="1"/>
</dbReference>
<dbReference type="Gene3D" id="3.40.630.30">
    <property type="match status" value="1"/>
</dbReference>
<evidence type="ECO:0000259" key="1">
    <source>
        <dbReference type="PROSITE" id="PS51186"/>
    </source>
</evidence>
<dbReference type="InterPro" id="IPR027365">
    <property type="entry name" value="GNAT_acetyltra_YdfB-like"/>
</dbReference>
<dbReference type="InterPro" id="IPR000182">
    <property type="entry name" value="GNAT_dom"/>
</dbReference>
<dbReference type="STRING" id="1236971.JCM9152_1898"/>
<protein>
    <submittedName>
        <fullName evidence="2">Acetyltransferase</fullName>
    </submittedName>
</protein>
<dbReference type="InterPro" id="IPR016181">
    <property type="entry name" value="Acyl_CoA_acyltransferase"/>
</dbReference>
<dbReference type="PANTHER" id="PTHR31143:SF2">
    <property type="entry name" value="FR47-LIKE DOMAIN-CONTAINING PROTEIN-RELATED"/>
    <property type="match status" value="1"/>
</dbReference>
<dbReference type="SUPFAM" id="SSF55729">
    <property type="entry name" value="Acyl-CoA N-acyltransferases (Nat)"/>
    <property type="match status" value="1"/>
</dbReference>
<dbReference type="AlphaFoldDB" id="W4QEJ0"/>
<dbReference type="PANTHER" id="PTHR31143">
    <property type="match status" value="1"/>
</dbReference>
<reference evidence="2" key="1">
    <citation type="journal article" date="2014" name="Genome Announc.">
        <title>Draft Genome Sequences of Three Alkaliphilic Bacillus Strains, Bacillus wakoensis JCM 9140T, Bacillus akibai JCM 9157T, and Bacillus hemicellulosilyticus JCM 9152T.</title>
        <authorList>
            <person name="Yuki M."/>
            <person name="Oshima K."/>
            <person name="Suda W."/>
            <person name="Oshida Y."/>
            <person name="Kitamura K."/>
            <person name="Iida T."/>
            <person name="Hattori M."/>
            <person name="Ohkuma M."/>
        </authorList>
    </citation>
    <scope>NUCLEOTIDE SEQUENCE [LARGE SCALE GENOMIC DNA]</scope>
    <source>
        <strain evidence="2">JCM 9152</strain>
    </source>
</reference>
<dbReference type="RefSeq" id="WP_035343179.1">
    <property type="nucleotide sequence ID" value="NZ_BAUU01000011.1"/>
</dbReference>
<organism evidence="2 3">
    <name type="scientific">Halalkalibacter hemicellulosilyticusJCM 9152</name>
    <dbReference type="NCBI Taxonomy" id="1236971"/>
    <lineage>
        <taxon>Bacteria</taxon>
        <taxon>Bacillati</taxon>
        <taxon>Bacillota</taxon>
        <taxon>Bacilli</taxon>
        <taxon>Bacillales</taxon>
        <taxon>Bacillaceae</taxon>
        <taxon>Halalkalibacter</taxon>
    </lineage>
</organism>
<evidence type="ECO:0000313" key="2">
    <source>
        <dbReference type="EMBL" id="GAE30490.1"/>
    </source>
</evidence>
<accession>W4QEJ0</accession>
<dbReference type="OrthoDB" id="7054616at2"/>